<gene>
    <name evidence="1" type="ORF">EAMY692_p10028</name>
</gene>
<organism evidence="1">
    <name type="scientific">Erwinia amylovora</name>
    <name type="common">Fire blight bacteria</name>
    <dbReference type="NCBI Taxonomy" id="552"/>
    <lineage>
        <taxon>Bacteria</taxon>
        <taxon>Pseudomonadati</taxon>
        <taxon>Pseudomonadota</taxon>
        <taxon>Gammaproteobacteria</taxon>
        <taxon>Enterobacterales</taxon>
        <taxon>Erwiniaceae</taxon>
        <taxon>Erwinia</taxon>
    </lineage>
</organism>
<protein>
    <submittedName>
        <fullName evidence="1">Uncharacterized protein</fullName>
    </submittedName>
</protein>
<dbReference type="AlphaFoldDB" id="A0A0P0ZGR7"/>
<dbReference type="RefSeq" id="WP_160174227.1">
    <property type="nucleotide sequence ID" value="NZ_HG813238.1"/>
</dbReference>
<sequence length="96" mass="10527">METIGEIAAFVKDEPFPAVIFGNTDRAKTAAEALWLFARRTGLDGAGECPRSAVQDFMANLMHLCAQEGITSEGTPFSSLVSMAEMHFEEERENDL</sequence>
<name>A0A0P0ZGR7_ERWAM</name>
<accession>A0A0P0ZGR7</accession>
<evidence type="ECO:0000313" key="1">
    <source>
        <dbReference type="EMBL" id="CDM08075.1"/>
    </source>
</evidence>
<reference evidence="1" key="1">
    <citation type="submission" date="2013-11" db="EMBL/GenBank/DDBJ databases">
        <title>The novel cryptic plasmid pEA68 of Erwinia amylovora strain 692 and definition of a novel family of plasmids.</title>
        <authorList>
            <person name="Ismail E."/>
            <person name="Blom J."/>
            <person name="Bultreys A."/>
            <person name="Ivanovic M."/>
            <person name="Obradovic A."/>
            <person name="Van Doorn J."/>
            <person name="Bergsma-Vlami M."/>
            <person name="Maes M."/>
            <person name="Willems A."/>
            <person name="Stockwell V."/>
            <person name="Smits T.H.M."/>
            <person name="Pulawska J."/>
        </authorList>
    </citation>
    <scope>NUCLEOTIDE SEQUENCE [LARGE SCALE GENOMIC DNA]</scope>
    <source>
        <strain evidence="1">692</strain>
        <plasmid evidence="1">pEA68</plasmid>
    </source>
</reference>
<proteinExistence type="predicted"/>
<geneLocation type="plasmid" evidence="1">
    <name>pEA68</name>
</geneLocation>
<keyword evidence="1" id="KW-0614">Plasmid</keyword>
<dbReference type="EMBL" id="HG813238">
    <property type="protein sequence ID" value="CDM08075.1"/>
    <property type="molecule type" value="Genomic_DNA"/>
</dbReference>